<dbReference type="EMBL" id="UGTZ01000001">
    <property type="protein sequence ID" value="SUC31072.1"/>
    <property type="molecule type" value="Genomic_DNA"/>
</dbReference>
<dbReference type="InterPro" id="IPR008767">
    <property type="entry name" value="Phage_SPP1_head-tail_adaptor"/>
</dbReference>
<dbReference type="NCBIfam" id="TIGR01563">
    <property type="entry name" value="gp16_SPP1"/>
    <property type="match status" value="1"/>
</dbReference>
<gene>
    <name evidence="1" type="ORF">NCTC11801_02019</name>
</gene>
<reference evidence="1 2" key="1">
    <citation type="submission" date="2018-06" db="EMBL/GenBank/DDBJ databases">
        <authorList>
            <consortium name="Pathogen Informatics"/>
            <person name="Doyle S."/>
        </authorList>
    </citation>
    <scope>NUCLEOTIDE SEQUENCE [LARGE SCALE GENOMIC DNA]</scope>
    <source>
        <strain evidence="1 2">NCTC11801</strain>
    </source>
</reference>
<dbReference type="Proteomes" id="UP000254208">
    <property type="component" value="Unassembled WGS sequence"/>
</dbReference>
<protein>
    <submittedName>
        <fullName evidence="1">Bacteriophage head-tail adaptor</fullName>
    </submittedName>
</protein>
<dbReference type="RefSeq" id="WP_115167098.1">
    <property type="nucleotide sequence ID" value="NZ_CP077317.1"/>
</dbReference>
<name>A0A379FR11_PRORE</name>
<proteinExistence type="predicted"/>
<dbReference type="GeneID" id="93672943"/>
<dbReference type="AlphaFoldDB" id="A0A379FR11"/>
<accession>A0A379FR11</accession>
<evidence type="ECO:0000313" key="2">
    <source>
        <dbReference type="Proteomes" id="UP000254208"/>
    </source>
</evidence>
<dbReference type="InterPro" id="IPR038666">
    <property type="entry name" value="SSP1_head-tail_sf"/>
</dbReference>
<dbReference type="Gene3D" id="2.40.10.270">
    <property type="entry name" value="Bacteriophage SPP1 head-tail adaptor protein"/>
    <property type="match status" value="1"/>
</dbReference>
<organism evidence="1 2">
    <name type="scientific">Providencia rettgeri</name>
    <dbReference type="NCBI Taxonomy" id="587"/>
    <lineage>
        <taxon>Bacteria</taxon>
        <taxon>Pseudomonadati</taxon>
        <taxon>Pseudomonadota</taxon>
        <taxon>Gammaproteobacteria</taxon>
        <taxon>Enterobacterales</taxon>
        <taxon>Morganellaceae</taxon>
        <taxon>Providencia</taxon>
    </lineage>
</organism>
<evidence type="ECO:0000313" key="1">
    <source>
        <dbReference type="EMBL" id="SUC31072.1"/>
    </source>
</evidence>
<sequence length="108" mass="12255">MQAGRLRHKVTFQRSELVKLPSGARENQWVDIATTRAEVKPISGRELLASGAEMSEITVRVWMRYRSDINSTCRMVFNGMNYDIQSVIPDVKNTRLELLCKQGVKADG</sequence>
<dbReference type="Pfam" id="PF05521">
    <property type="entry name" value="Phage_HCP"/>
    <property type="match status" value="1"/>
</dbReference>